<feature type="signal peptide" evidence="2">
    <location>
        <begin position="1"/>
        <end position="21"/>
    </location>
</feature>
<feature type="compositionally biased region" description="Low complexity" evidence="1">
    <location>
        <begin position="33"/>
        <end position="53"/>
    </location>
</feature>
<evidence type="ECO:0000313" key="3">
    <source>
        <dbReference type="EMBL" id="MBW4467200.1"/>
    </source>
</evidence>
<comment type="caution">
    <text evidence="3">The sequence shown here is derived from an EMBL/GenBank/DDBJ whole genome shotgun (WGS) entry which is preliminary data.</text>
</comment>
<evidence type="ECO:0000256" key="1">
    <source>
        <dbReference type="SAM" id="MobiDB-lite"/>
    </source>
</evidence>
<dbReference type="Proteomes" id="UP000707356">
    <property type="component" value="Unassembled WGS sequence"/>
</dbReference>
<dbReference type="EMBL" id="JAHHHV010000074">
    <property type="protein sequence ID" value="MBW4467200.1"/>
    <property type="molecule type" value="Genomic_DNA"/>
</dbReference>
<evidence type="ECO:0000313" key="4">
    <source>
        <dbReference type="Proteomes" id="UP000707356"/>
    </source>
</evidence>
<keyword evidence="2" id="KW-0732">Signal</keyword>
<organism evidence="3 4">
    <name type="scientific">Pegethrix bostrychoides GSE-TBD4-15B</name>
    <dbReference type="NCBI Taxonomy" id="2839662"/>
    <lineage>
        <taxon>Bacteria</taxon>
        <taxon>Bacillati</taxon>
        <taxon>Cyanobacteriota</taxon>
        <taxon>Cyanophyceae</taxon>
        <taxon>Oculatellales</taxon>
        <taxon>Oculatellaceae</taxon>
        <taxon>Pegethrix</taxon>
    </lineage>
</organism>
<protein>
    <recommendedName>
        <fullName evidence="5">Lipoprotein</fullName>
    </recommendedName>
</protein>
<proteinExistence type="predicted"/>
<reference evidence="3" key="1">
    <citation type="submission" date="2021-05" db="EMBL/GenBank/DDBJ databases">
        <authorList>
            <person name="Pietrasiak N."/>
            <person name="Ward R."/>
            <person name="Stajich J.E."/>
            <person name="Kurbessoian T."/>
        </authorList>
    </citation>
    <scope>NUCLEOTIDE SEQUENCE</scope>
    <source>
        <strain evidence="3">GSE-TBD4-15B</strain>
    </source>
</reference>
<dbReference type="AlphaFoldDB" id="A0A951PDJ9"/>
<accession>A0A951PDJ9</accession>
<evidence type="ECO:0000256" key="2">
    <source>
        <dbReference type="SAM" id="SignalP"/>
    </source>
</evidence>
<dbReference type="PROSITE" id="PS51257">
    <property type="entry name" value="PROKAR_LIPOPROTEIN"/>
    <property type="match status" value="1"/>
</dbReference>
<sequence>MKYLHPIQMLMLGLMATLATSCDSLTNLLSDGSTPTDQAPADPAAPGAATSAPRQNASCTTANYFAKVVWQGDQPTMTFGRKPDQTTLNNAPAVLASNSDGSITYRADGEAATYVRLYPNNSCFVQVVQAENQVVLEETGTVGS</sequence>
<name>A0A951PDJ9_9CYAN</name>
<evidence type="ECO:0008006" key="5">
    <source>
        <dbReference type="Google" id="ProtNLM"/>
    </source>
</evidence>
<feature type="region of interest" description="Disordered" evidence="1">
    <location>
        <begin position="30"/>
        <end position="55"/>
    </location>
</feature>
<feature type="chain" id="PRO_5037444485" description="Lipoprotein" evidence="2">
    <location>
        <begin position="22"/>
        <end position="144"/>
    </location>
</feature>
<reference evidence="3" key="2">
    <citation type="journal article" date="2022" name="Microbiol. Resour. Announc.">
        <title>Metagenome Sequencing to Explore Phylogenomics of Terrestrial Cyanobacteria.</title>
        <authorList>
            <person name="Ward R.D."/>
            <person name="Stajich J.E."/>
            <person name="Johansen J.R."/>
            <person name="Huntemann M."/>
            <person name="Clum A."/>
            <person name="Foster B."/>
            <person name="Foster B."/>
            <person name="Roux S."/>
            <person name="Palaniappan K."/>
            <person name="Varghese N."/>
            <person name="Mukherjee S."/>
            <person name="Reddy T.B.K."/>
            <person name="Daum C."/>
            <person name="Copeland A."/>
            <person name="Chen I.A."/>
            <person name="Ivanova N.N."/>
            <person name="Kyrpides N.C."/>
            <person name="Shapiro N."/>
            <person name="Eloe-Fadrosh E.A."/>
            <person name="Pietrasiak N."/>
        </authorList>
    </citation>
    <scope>NUCLEOTIDE SEQUENCE</scope>
    <source>
        <strain evidence="3">GSE-TBD4-15B</strain>
    </source>
</reference>
<gene>
    <name evidence="3" type="ORF">KME07_17375</name>
</gene>